<organism evidence="1 2">
    <name type="scientific">Allobacillus salarius</name>
    <dbReference type="NCBI Taxonomy" id="1955272"/>
    <lineage>
        <taxon>Bacteria</taxon>
        <taxon>Bacillati</taxon>
        <taxon>Bacillota</taxon>
        <taxon>Bacilli</taxon>
        <taxon>Bacillales</taxon>
        <taxon>Bacillaceae</taxon>
        <taxon>Allobacillus</taxon>
    </lineage>
</organism>
<proteinExistence type="predicted"/>
<evidence type="ECO:0000313" key="2">
    <source>
        <dbReference type="Proteomes" id="UP000316425"/>
    </source>
</evidence>
<comment type="caution">
    <text evidence="1">The sequence shown here is derived from an EMBL/GenBank/DDBJ whole genome shotgun (WGS) entry which is preliminary data.</text>
</comment>
<dbReference type="OrthoDB" id="1739831at2"/>
<sequence length="141" mass="16595">MGELANCPMCGELFLKGMLTVCRSCYEKEEEQFETVYKFIRKKKNRTATIDEVAEATGVKIALIQKWVKERRIHRADFPNLTYSCERCDEQIQEGKLCDSCKNELYQDLQASEEQTIADKIKEEKKSDIYYNVTKDRTWRS</sequence>
<dbReference type="Proteomes" id="UP000316425">
    <property type="component" value="Unassembled WGS sequence"/>
</dbReference>
<evidence type="ECO:0000313" key="1">
    <source>
        <dbReference type="EMBL" id="TSJ66807.1"/>
    </source>
</evidence>
<dbReference type="InterPro" id="IPR022258">
    <property type="entry name" value="Flagellar_operon_YvyF"/>
</dbReference>
<dbReference type="AlphaFoldDB" id="A0A556PQZ5"/>
<protein>
    <recommendedName>
        <fullName evidence="3">Flagellar protein</fullName>
    </recommendedName>
</protein>
<dbReference type="EMBL" id="VMHE01000003">
    <property type="protein sequence ID" value="TSJ66807.1"/>
    <property type="molecule type" value="Genomic_DNA"/>
</dbReference>
<reference evidence="1 2" key="1">
    <citation type="submission" date="2019-07" db="EMBL/GenBank/DDBJ databases">
        <title>Allobacillus sp. nov. SKP isolated from shrimp paste of Euphausiacea.</title>
        <authorList>
            <person name="Kanchanasin P."/>
            <person name="Tanasupawat S."/>
            <person name="Shi W."/>
            <person name="Wu L."/>
            <person name="Ma J."/>
        </authorList>
    </citation>
    <scope>NUCLEOTIDE SEQUENCE [LARGE SCALE GENOMIC DNA]</scope>
    <source>
        <strain evidence="1 2">SKP4-8</strain>
    </source>
</reference>
<evidence type="ECO:0008006" key="3">
    <source>
        <dbReference type="Google" id="ProtNLM"/>
    </source>
</evidence>
<accession>A0A556PQZ5</accession>
<gene>
    <name evidence="1" type="ORF">FPQ13_03695</name>
</gene>
<name>A0A556PQZ5_9BACI</name>
<dbReference type="RefSeq" id="WP_144087968.1">
    <property type="nucleotide sequence ID" value="NZ_VMHE01000003.1"/>
</dbReference>
<dbReference type="NCBIfam" id="TIGR03826">
    <property type="entry name" value="YvyF"/>
    <property type="match status" value="1"/>
</dbReference>
<keyword evidence="2" id="KW-1185">Reference proteome</keyword>